<dbReference type="GO" id="GO:0000122">
    <property type="term" value="P:negative regulation of transcription by RNA polymerase II"/>
    <property type="evidence" value="ECO:0007669"/>
    <property type="project" value="UniProtKB-ARBA"/>
</dbReference>
<evidence type="ECO:0000256" key="4">
    <source>
        <dbReference type="ARBA" id="ARBA00022771"/>
    </source>
</evidence>
<dbReference type="FunFam" id="3.30.160.60:FF:000218">
    <property type="entry name" value="Zinc finger protein 10"/>
    <property type="match status" value="1"/>
</dbReference>
<reference evidence="14" key="1">
    <citation type="submission" date="2025-08" db="UniProtKB">
        <authorList>
            <consortium name="RefSeq"/>
        </authorList>
    </citation>
    <scope>IDENTIFICATION</scope>
    <source>
        <strain evidence="14">Mau12</strain>
        <tissue evidence="14">Whole Body</tissue>
    </source>
</reference>
<dbReference type="CTD" id="39539"/>
<evidence type="ECO:0000259" key="12">
    <source>
        <dbReference type="PROSITE" id="PS51915"/>
    </source>
</evidence>
<feature type="binding site" evidence="9">
    <location>
        <position position="53"/>
    </location>
    <ligand>
        <name>Zn(2+)</name>
        <dbReference type="ChEBI" id="CHEBI:29105"/>
    </ligand>
</feature>
<dbReference type="GO" id="GO:0008270">
    <property type="term" value="F:zinc ion binding"/>
    <property type="evidence" value="ECO:0007669"/>
    <property type="project" value="UniProtKB-UniRule"/>
</dbReference>
<dbReference type="SMART" id="SM00868">
    <property type="entry name" value="zf-AD"/>
    <property type="match status" value="1"/>
</dbReference>
<feature type="domain" description="C2H2-type" evidence="11">
    <location>
        <begin position="527"/>
        <end position="554"/>
    </location>
</feature>
<dbReference type="AlphaFoldDB" id="A0A6P8JM44"/>
<dbReference type="FunFam" id="3.30.160.60:FF:000446">
    <property type="entry name" value="Zinc finger protein"/>
    <property type="match status" value="1"/>
</dbReference>
<dbReference type="SUPFAM" id="SSF57716">
    <property type="entry name" value="Glucocorticoid receptor-like (DNA-binding domain)"/>
    <property type="match status" value="1"/>
</dbReference>
<gene>
    <name evidence="14" type="primary">LOC117139291</name>
</gene>
<dbReference type="FunFam" id="3.30.160.60:FF:000778">
    <property type="entry name" value="PR/SET domain 6"/>
    <property type="match status" value="1"/>
</dbReference>
<feature type="compositionally biased region" description="Basic and acidic residues" evidence="10">
    <location>
        <begin position="167"/>
        <end position="177"/>
    </location>
</feature>
<feature type="domain" description="C2H2-type" evidence="11">
    <location>
        <begin position="559"/>
        <end position="581"/>
    </location>
</feature>
<evidence type="ECO:0000256" key="5">
    <source>
        <dbReference type="ARBA" id="ARBA00022833"/>
    </source>
</evidence>
<evidence type="ECO:0000256" key="7">
    <source>
        <dbReference type="ARBA" id="ARBA00023242"/>
    </source>
</evidence>
<evidence type="ECO:0000256" key="3">
    <source>
        <dbReference type="ARBA" id="ARBA00022737"/>
    </source>
</evidence>
<dbReference type="SUPFAM" id="SSF57667">
    <property type="entry name" value="beta-beta-alpha zinc fingers"/>
    <property type="match status" value="7"/>
</dbReference>
<dbReference type="PROSITE" id="PS00028">
    <property type="entry name" value="ZINC_FINGER_C2H2_1"/>
    <property type="match status" value="12"/>
</dbReference>
<feature type="region of interest" description="Disordered" evidence="10">
    <location>
        <begin position="163"/>
        <end position="192"/>
    </location>
</feature>
<dbReference type="PANTHER" id="PTHR16515">
    <property type="entry name" value="PR DOMAIN ZINC FINGER PROTEIN"/>
    <property type="match status" value="1"/>
</dbReference>
<dbReference type="FunFam" id="3.30.160.60:FF:003122">
    <property type="entry name" value="Meiotic central spindle, isoform B"/>
    <property type="match status" value="1"/>
</dbReference>
<feature type="non-terminal residue" evidence="14">
    <location>
        <position position="1"/>
    </location>
</feature>
<keyword evidence="2 9" id="KW-0479">Metal-binding</keyword>
<keyword evidence="7" id="KW-0539">Nucleus</keyword>
<evidence type="ECO:0000256" key="8">
    <source>
        <dbReference type="PROSITE-ProRule" id="PRU00042"/>
    </source>
</evidence>
<keyword evidence="13" id="KW-1185">Reference proteome</keyword>
<accession>A0A6P8JM44</accession>
<dbReference type="FunFam" id="3.30.160.60:FF:002433">
    <property type="entry name" value="Zinc finger protein 1168"/>
    <property type="match status" value="2"/>
</dbReference>
<keyword evidence="4 8" id="KW-0863">Zinc-finger</keyword>
<feature type="domain" description="C2H2-type" evidence="11">
    <location>
        <begin position="301"/>
        <end position="328"/>
    </location>
</feature>
<comment type="subcellular location">
    <subcellularLocation>
        <location evidence="1">Nucleus</location>
    </subcellularLocation>
</comment>
<dbReference type="GeneID" id="117139291"/>
<evidence type="ECO:0000313" key="13">
    <source>
        <dbReference type="Proteomes" id="UP000515162"/>
    </source>
</evidence>
<evidence type="ECO:0000256" key="10">
    <source>
        <dbReference type="SAM" id="MobiDB-lite"/>
    </source>
</evidence>
<dbReference type="FunFam" id="3.30.160.60:FF:001465">
    <property type="entry name" value="Zinc finger protein 560"/>
    <property type="match status" value="1"/>
</dbReference>
<protein>
    <submittedName>
        <fullName evidence="14">Zinc finger protein 883</fullName>
    </submittedName>
</protein>
<feature type="region of interest" description="Disordered" evidence="10">
    <location>
        <begin position="223"/>
        <end position="260"/>
    </location>
</feature>
<dbReference type="Pfam" id="PF00096">
    <property type="entry name" value="zf-C2H2"/>
    <property type="match status" value="9"/>
</dbReference>
<feature type="domain" description="C2H2-type" evidence="11">
    <location>
        <begin position="269"/>
        <end position="296"/>
    </location>
</feature>
<dbReference type="SMART" id="SM00355">
    <property type="entry name" value="ZnF_C2H2"/>
    <property type="match status" value="12"/>
</dbReference>
<dbReference type="Proteomes" id="UP000515162">
    <property type="component" value="Chromosome 3L"/>
</dbReference>
<name>A0A6P8JM44_DROMA</name>
<dbReference type="FunFam" id="3.30.160.60:FF:002208">
    <property type="entry name" value="Zinc finger protein 787"/>
    <property type="match status" value="1"/>
</dbReference>
<dbReference type="FunFam" id="3.30.160.60:FF:000624">
    <property type="entry name" value="zinc finger protein 697"/>
    <property type="match status" value="1"/>
</dbReference>
<feature type="domain" description="C2H2-type" evidence="11">
    <location>
        <begin position="469"/>
        <end position="496"/>
    </location>
</feature>
<dbReference type="PROSITE" id="PS51915">
    <property type="entry name" value="ZAD"/>
    <property type="match status" value="1"/>
</dbReference>
<dbReference type="PROSITE" id="PS50157">
    <property type="entry name" value="ZINC_FINGER_C2H2_2"/>
    <property type="match status" value="12"/>
</dbReference>
<feature type="domain" description="ZAD" evidence="12">
    <location>
        <begin position="48"/>
        <end position="124"/>
    </location>
</feature>
<feature type="domain" description="C2H2-type" evidence="11">
    <location>
        <begin position="441"/>
        <end position="468"/>
    </location>
</feature>
<dbReference type="Pfam" id="PF07776">
    <property type="entry name" value="zf-AD"/>
    <property type="match status" value="1"/>
</dbReference>
<feature type="domain" description="C2H2-type" evidence="11">
    <location>
        <begin position="497"/>
        <end position="526"/>
    </location>
</feature>
<keyword evidence="5 9" id="KW-0862">Zinc</keyword>
<evidence type="ECO:0000256" key="9">
    <source>
        <dbReference type="PROSITE-ProRule" id="PRU01263"/>
    </source>
</evidence>
<dbReference type="Pfam" id="PF13912">
    <property type="entry name" value="zf-C2H2_6"/>
    <property type="match status" value="2"/>
</dbReference>
<organism evidence="13 14">
    <name type="scientific">Drosophila mauritiana</name>
    <name type="common">Fruit fly</name>
    <dbReference type="NCBI Taxonomy" id="7226"/>
    <lineage>
        <taxon>Eukaryota</taxon>
        <taxon>Metazoa</taxon>
        <taxon>Ecdysozoa</taxon>
        <taxon>Arthropoda</taxon>
        <taxon>Hexapoda</taxon>
        <taxon>Insecta</taxon>
        <taxon>Pterygota</taxon>
        <taxon>Neoptera</taxon>
        <taxon>Endopterygota</taxon>
        <taxon>Diptera</taxon>
        <taxon>Brachycera</taxon>
        <taxon>Muscomorpha</taxon>
        <taxon>Ephydroidea</taxon>
        <taxon>Drosophilidae</taxon>
        <taxon>Drosophila</taxon>
        <taxon>Sophophora</taxon>
    </lineage>
</organism>
<feature type="domain" description="C2H2-type" evidence="11">
    <location>
        <begin position="357"/>
        <end position="384"/>
    </location>
</feature>
<feature type="binding site" evidence="9">
    <location>
        <position position="97"/>
    </location>
    <ligand>
        <name>Zn(2+)</name>
        <dbReference type="ChEBI" id="CHEBI:29105"/>
    </ligand>
</feature>
<dbReference type="GO" id="GO:0003677">
    <property type="term" value="F:DNA binding"/>
    <property type="evidence" value="ECO:0007669"/>
    <property type="project" value="UniProtKB-KW"/>
</dbReference>
<evidence type="ECO:0000256" key="2">
    <source>
        <dbReference type="ARBA" id="ARBA00022723"/>
    </source>
</evidence>
<sequence length="612" mass="69960">QLCANTFTLTTWQESKCPTFVDSFEIPASVVGRSSGKMERSADDSMGKNCRACAEHSSILVDLFSTEISDPPIWEMLNSILPEICRVKRDEMPQKICPTCLVAAQNAFHFRHKCEKSFQFFSQLLQLDKSNSNLSRSRCRRGTMNPLIPFEVVGCEDPLDTNVTKLDANRPDVKTDIDEPTDGKATNGQESEPLQEVFEITMSDIKTEDEISIQETFEDAFDEENDNHNTDSEEEDSDQWTVGSTEDQDEPWIPGGGGRKTVGGNNQSLLCTECGVSYSTQKALARHVAKHKEQGDTQKPHLCDFCGRGFRTNAQLTTHRRRHTGERPFKCPLCPKAYTHGPTLKSHMHTHDEEKGHKCPQCDKTFYTRGNLRAHIQRHTGERPYKCPDCPQTFAKNSGLKLHSRLHKEERPFKCELCGKGFVQNQHLITHLRVHNGDRQFKCPDCDKSFFEKSNMMKHQRTHSGIKPFKCEECGQAFSHNHHLKSHLRIHTGEKPYKCDQCGKGFSANQSLMKHTLWHVDNNDRPFKCSQCPKAYDTQQSLRGHEKTHKNSDEPKTLHQCPHCDVRFALKKTLDKHITSHKIRPHPCSQCPEGFFSQKSLKKHLRLHNLKK</sequence>
<feature type="domain" description="C2H2-type" evidence="11">
    <location>
        <begin position="385"/>
        <end position="412"/>
    </location>
</feature>
<dbReference type="InterPro" id="IPR036236">
    <property type="entry name" value="Znf_C2H2_sf"/>
</dbReference>
<keyword evidence="6" id="KW-0238">DNA-binding</keyword>
<dbReference type="InterPro" id="IPR050331">
    <property type="entry name" value="Zinc_finger"/>
</dbReference>
<evidence type="ECO:0000256" key="1">
    <source>
        <dbReference type="ARBA" id="ARBA00004123"/>
    </source>
</evidence>
<dbReference type="RefSeq" id="XP_033157412.1">
    <property type="nucleotide sequence ID" value="XM_033301521.1"/>
</dbReference>
<dbReference type="GO" id="GO:0005634">
    <property type="term" value="C:nucleus"/>
    <property type="evidence" value="ECO:0007669"/>
    <property type="project" value="UniProtKB-SubCell"/>
</dbReference>
<feature type="binding site" evidence="9">
    <location>
        <position position="50"/>
    </location>
    <ligand>
        <name>Zn(2+)</name>
        <dbReference type="ChEBI" id="CHEBI:29105"/>
    </ligand>
</feature>
<feature type="domain" description="C2H2-type" evidence="11">
    <location>
        <begin position="329"/>
        <end position="356"/>
    </location>
</feature>
<dbReference type="Gene3D" id="3.30.160.60">
    <property type="entry name" value="Classic Zinc Finger"/>
    <property type="match status" value="10"/>
</dbReference>
<keyword evidence="3" id="KW-0677">Repeat</keyword>
<evidence type="ECO:0000259" key="11">
    <source>
        <dbReference type="PROSITE" id="PS50157"/>
    </source>
</evidence>
<dbReference type="InterPro" id="IPR013087">
    <property type="entry name" value="Znf_C2H2_type"/>
</dbReference>
<dbReference type="PANTHER" id="PTHR16515:SF55">
    <property type="entry name" value="C2H2-TYPE DOMAIN-CONTAINING PROTEIN"/>
    <property type="match status" value="1"/>
</dbReference>
<dbReference type="InterPro" id="IPR012934">
    <property type="entry name" value="Znf_AD"/>
</dbReference>
<proteinExistence type="predicted"/>
<feature type="domain" description="C2H2-type" evidence="11">
    <location>
        <begin position="413"/>
        <end position="440"/>
    </location>
</feature>
<feature type="binding site" evidence="9">
    <location>
        <position position="100"/>
    </location>
    <ligand>
        <name>Zn(2+)</name>
        <dbReference type="ChEBI" id="CHEBI:29105"/>
    </ligand>
</feature>
<evidence type="ECO:0000256" key="6">
    <source>
        <dbReference type="ARBA" id="ARBA00023125"/>
    </source>
</evidence>
<feature type="domain" description="C2H2-type" evidence="11">
    <location>
        <begin position="586"/>
        <end position="612"/>
    </location>
</feature>
<evidence type="ECO:0000313" key="14">
    <source>
        <dbReference type="RefSeq" id="XP_033157412.1"/>
    </source>
</evidence>